<keyword evidence="1" id="KW-0732">Signal</keyword>
<dbReference type="RefSeq" id="WP_344159448.1">
    <property type="nucleotide sequence ID" value="NZ_BAAANF010000020.1"/>
</dbReference>
<dbReference type="Proteomes" id="UP001500280">
    <property type="component" value="Unassembled WGS sequence"/>
</dbReference>
<evidence type="ECO:0000256" key="1">
    <source>
        <dbReference type="SAM" id="SignalP"/>
    </source>
</evidence>
<dbReference type="EMBL" id="BAAANF010000020">
    <property type="protein sequence ID" value="GAA1705336.1"/>
    <property type="molecule type" value="Genomic_DNA"/>
</dbReference>
<proteinExistence type="predicted"/>
<accession>A0ABP4UHS4</accession>
<organism evidence="2 3">
    <name type="scientific">Kribbella yunnanensis</name>
    <dbReference type="NCBI Taxonomy" id="190194"/>
    <lineage>
        <taxon>Bacteria</taxon>
        <taxon>Bacillati</taxon>
        <taxon>Actinomycetota</taxon>
        <taxon>Actinomycetes</taxon>
        <taxon>Propionibacteriales</taxon>
        <taxon>Kribbellaceae</taxon>
        <taxon>Kribbella</taxon>
    </lineage>
</organism>
<feature type="signal peptide" evidence="1">
    <location>
        <begin position="1"/>
        <end position="24"/>
    </location>
</feature>
<feature type="chain" id="PRO_5046064060" description="Fibronectin type III domain-containing protein" evidence="1">
    <location>
        <begin position="25"/>
        <end position="429"/>
    </location>
</feature>
<sequence>MRKLLATATTAALLTAGLSPSAWAAAPDAPTDVQVAWDGNTIRVTWKDNGEANVIQEEYVDDGLVYRIATTTADQANELVMAARFLDRDRIRIKVTSRGAGQELSAAGASPLFDARIPVYPFVEDADLLADGSVRLKWRQPAVEDLTPNDPLDRPASEEYLGVKVGPAGSPTKEQISIPVGSTSFVVPARPRPWTISMYAGNEWRASFLHQDGNGPWHERVVNVGTAQTGISGVAAQVPYGDDLLIEASLTSSLGVNYFYSVQLQARPTSSAAWKTYGRFAGYSNDDPINTPIGSLGGRQYRIWVPGLKRVEQMYINLTPAASSSTKSSRTISNMIITRFESSRPKLGQITKLNVHVLPEIAMNAALQQWNGKQWRYVRAVPLKKGAAIVPIKATRRGTTTWRIATPPLTVSGLPVLLTTSKPFTLTVR</sequence>
<evidence type="ECO:0000313" key="2">
    <source>
        <dbReference type="EMBL" id="GAA1705336.1"/>
    </source>
</evidence>
<reference evidence="3" key="1">
    <citation type="journal article" date="2019" name="Int. J. Syst. Evol. Microbiol.">
        <title>The Global Catalogue of Microorganisms (GCM) 10K type strain sequencing project: providing services to taxonomists for standard genome sequencing and annotation.</title>
        <authorList>
            <consortium name="The Broad Institute Genomics Platform"/>
            <consortium name="The Broad Institute Genome Sequencing Center for Infectious Disease"/>
            <person name="Wu L."/>
            <person name="Ma J."/>
        </authorList>
    </citation>
    <scope>NUCLEOTIDE SEQUENCE [LARGE SCALE GENOMIC DNA]</scope>
    <source>
        <strain evidence="3">JCM 14307</strain>
    </source>
</reference>
<evidence type="ECO:0000313" key="3">
    <source>
        <dbReference type="Proteomes" id="UP001500280"/>
    </source>
</evidence>
<name>A0ABP4UHS4_9ACTN</name>
<comment type="caution">
    <text evidence="2">The sequence shown here is derived from an EMBL/GenBank/DDBJ whole genome shotgun (WGS) entry which is preliminary data.</text>
</comment>
<evidence type="ECO:0008006" key="4">
    <source>
        <dbReference type="Google" id="ProtNLM"/>
    </source>
</evidence>
<gene>
    <name evidence="2" type="ORF">GCM10009745_61220</name>
</gene>
<protein>
    <recommendedName>
        <fullName evidence="4">Fibronectin type III domain-containing protein</fullName>
    </recommendedName>
</protein>
<keyword evidence="3" id="KW-1185">Reference proteome</keyword>